<reference evidence="1 2" key="1">
    <citation type="journal article" date="2019" name="Sci. Rep.">
        <title>Orb-weaving spider Araneus ventricosus genome elucidates the spidroin gene catalogue.</title>
        <authorList>
            <person name="Kono N."/>
            <person name="Nakamura H."/>
            <person name="Ohtoshi R."/>
            <person name="Moran D.A.P."/>
            <person name="Shinohara A."/>
            <person name="Yoshida Y."/>
            <person name="Fujiwara M."/>
            <person name="Mori M."/>
            <person name="Tomita M."/>
            <person name="Arakawa K."/>
        </authorList>
    </citation>
    <scope>NUCLEOTIDE SEQUENCE [LARGE SCALE GENOMIC DNA]</scope>
</reference>
<keyword evidence="2" id="KW-1185">Reference proteome</keyword>
<comment type="caution">
    <text evidence="1">The sequence shown here is derived from an EMBL/GenBank/DDBJ whole genome shotgun (WGS) entry which is preliminary data.</text>
</comment>
<accession>A0A4Y2E1R4</accession>
<gene>
    <name evidence="1" type="ORF">AVEN_40189_1</name>
</gene>
<sequence length="99" mass="11503">MKNHFPFSFQSYHKTASIGWNVVMVDFSFVERQNASDAPVRDLMLWEFMNPCEKYEPGVPKADLLTFNGHLWYLSEGAVTYFLFSKKVSDSEKKISENP</sequence>
<dbReference type="Proteomes" id="UP000499080">
    <property type="component" value="Unassembled WGS sequence"/>
</dbReference>
<evidence type="ECO:0000313" key="2">
    <source>
        <dbReference type="Proteomes" id="UP000499080"/>
    </source>
</evidence>
<proteinExistence type="predicted"/>
<evidence type="ECO:0000313" key="1">
    <source>
        <dbReference type="EMBL" id="GBM22587.1"/>
    </source>
</evidence>
<dbReference type="EMBL" id="BGPR01168592">
    <property type="protein sequence ID" value="GBM22587.1"/>
    <property type="molecule type" value="Genomic_DNA"/>
</dbReference>
<organism evidence="1 2">
    <name type="scientific">Araneus ventricosus</name>
    <name type="common">Orbweaver spider</name>
    <name type="synonym">Epeira ventricosa</name>
    <dbReference type="NCBI Taxonomy" id="182803"/>
    <lineage>
        <taxon>Eukaryota</taxon>
        <taxon>Metazoa</taxon>
        <taxon>Ecdysozoa</taxon>
        <taxon>Arthropoda</taxon>
        <taxon>Chelicerata</taxon>
        <taxon>Arachnida</taxon>
        <taxon>Araneae</taxon>
        <taxon>Araneomorphae</taxon>
        <taxon>Entelegynae</taxon>
        <taxon>Araneoidea</taxon>
        <taxon>Araneidae</taxon>
        <taxon>Araneus</taxon>
    </lineage>
</organism>
<dbReference type="AlphaFoldDB" id="A0A4Y2E1R4"/>
<name>A0A4Y2E1R4_ARAVE</name>
<protein>
    <submittedName>
        <fullName evidence="1">Uncharacterized protein</fullName>
    </submittedName>
</protein>